<keyword evidence="4" id="KW-1185">Reference proteome</keyword>
<dbReference type="RefSeq" id="WP_036647072.1">
    <property type="nucleotide sequence ID" value="NZ_BAVZ01000003.1"/>
</dbReference>
<dbReference type="InterPro" id="IPR031778">
    <property type="entry name" value="Sortilin_N"/>
</dbReference>
<evidence type="ECO:0000259" key="2">
    <source>
        <dbReference type="Pfam" id="PF15902"/>
    </source>
</evidence>
<name>W7YG57_9BACL</name>
<dbReference type="STRING" id="1236976.JCM16418_1473"/>
<feature type="domain" description="Sortilin N-terminal" evidence="2">
    <location>
        <begin position="91"/>
        <end position="206"/>
    </location>
</feature>
<gene>
    <name evidence="3" type="ORF">JCM16418_1473</name>
</gene>
<dbReference type="PANTHER" id="PTHR47199">
    <property type="entry name" value="PHOTOSYSTEM II STABILITY/ASSEMBLY FACTOR HCF136, CHLOROPLASTIC"/>
    <property type="match status" value="1"/>
</dbReference>
<sequence length="425" mass="47335">MTIWHKLIGSSIIISLLLTGCSSSSTIEEASAPVLTEPTEQGQTLNVVTPDTTKKNTDAKSKYQIQTRLTDFQLITETSGIAWGLTRNSMRMYLTQDNGKTWSNISPAANILFSANPRYGKDIFFKDKMNGWIVRSASGTSETIVLHTTDGGENWNITSIPQTSDVSALFFNSSKRGWLLTSSNMSAGKEDKTLYRTDDGGSLWKVQMLSKNNSVQSQGQVNKVISQNGYTIGMSFFNATQGFVMVQDLGEPKLYTTNDAGSNWTIVPKFFNREKLGVCTSYNTAAPQLLSADNKEAWIPIGCNLGKNTKYNGYFTSDGGKTWTFTLFNMNWNTGVNKLIRPTFLNNKEGWSLHGSTLYHTLNQGKTWTALPESDILKKNLVRYPEVVKIQFQSSNVGWMLIEKSDERRSLLMQTKDGGITWNGL</sequence>
<dbReference type="eggNOG" id="COG4447">
    <property type="taxonomic scope" value="Bacteria"/>
</dbReference>
<proteinExistence type="predicted"/>
<dbReference type="AlphaFoldDB" id="W7YG57"/>
<dbReference type="Gene3D" id="2.130.10.10">
    <property type="entry name" value="YVTN repeat-like/Quinoprotein amine dehydrogenase"/>
    <property type="match status" value="2"/>
</dbReference>
<evidence type="ECO:0000313" key="3">
    <source>
        <dbReference type="EMBL" id="GAF07457.1"/>
    </source>
</evidence>
<accession>W7YG57</accession>
<keyword evidence="1" id="KW-0677">Repeat</keyword>
<dbReference type="EMBL" id="BAVZ01000003">
    <property type="protein sequence ID" value="GAF07457.1"/>
    <property type="molecule type" value="Genomic_DNA"/>
</dbReference>
<dbReference type="SUPFAM" id="SSF110296">
    <property type="entry name" value="Oligoxyloglucan reducing end-specific cellobiohydrolase"/>
    <property type="match status" value="2"/>
</dbReference>
<reference evidence="3 4" key="1">
    <citation type="journal article" date="2014" name="Genome Announc.">
        <title>Draft Genome Sequence of Paenibacillus pini JCM 16418T, Isolated from the Rhizosphere of Pine Tree.</title>
        <authorList>
            <person name="Yuki M."/>
            <person name="Oshima K."/>
            <person name="Suda W."/>
            <person name="Oshida Y."/>
            <person name="Kitamura K."/>
            <person name="Iida Y."/>
            <person name="Hattori M."/>
            <person name="Ohkuma M."/>
        </authorList>
    </citation>
    <scope>NUCLEOTIDE SEQUENCE [LARGE SCALE GENOMIC DNA]</scope>
    <source>
        <strain evidence="3 4">JCM 16418</strain>
    </source>
</reference>
<dbReference type="Pfam" id="PF15902">
    <property type="entry name" value="Sortilin-Vps10"/>
    <property type="match status" value="1"/>
</dbReference>
<organism evidence="3 4">
    <name type="scientific">Paenibacillus pini JCM 16418</name>
    <dbReference type="NCBI Taxonomy" id="1236976"/>
    <lineage>
        <taxon>Bacteria</taxon>
        <taxon>Bacillati</taxon>
        <taxon>Bacillota</taxon>
        <taxon>Bacilli</taxon>
        <taxon>Bacillales</taxon>
        <taxon>Paenibacillaceae</taxon>
        <taxon>Paenibacillus</taxon>
    </lineage>
</organism>
<evidence type="ECO:0000256" key="1">
    <source>
        <dbReference type="ARBA" id="ARBA00022737"/>
    </source>
</evidence>
<protein>
    <recommendedName>
        <fullName evidence="2">Sortilin N-terminal domain-containing protein</fullName>
    </recommendedName>
</protein>
<dbReference type="PANTHER" id="PTHR47199:SF2">
    <property type="entry name" value="PHOTOSYSTEM II STABILITY_ASSEMBLY FACTOR HCF136, CHLOROPLASTIC"/>
    <property type="match status" value="1"/>
</dbReference>
<dbReference type="OrthoDB" id="501835at2"/>
<dbReference type="InterPro" id="IPR015943">
    <property type="entry name" value="WD40/YVTN_repeat-like_dom_sf"/>
</dbReference>
<evidence type="ECO:0000313" key="4">
    <source>
        <dbReference type="Proteomes" id="UP000019364"/>
    </source>
</evidence>
<dbReference type="Proteomes" id="UP000019364">
    <property type="component" value="Unassembled WGS sequence"/>
</dbReference>
<dbReference type="PROSITE" id="PS51257">
    <property type="entry name" value="PROKAR_LIPOPROTEIN"/>
    <property type="match status" value="1"/>
</dbReference>
<comment type="caution">
    <text evidence="3">The sequence shown here is derived from an EMBL/GenBank/DDBJ whole genome shotgun (WGS) entry which is preliminary data.</text>
</comment>